<comment type="caution">
    <text evidence="3">The sequence shown here is derived from an EMBL/GenBank/DDBJ whole genome shotgun (WGS) entry which is preliminary data.</text>
</comment>
<dbReference type="InterPro" id="IPR050267">
    <property type="entry name" value="Anti-sigma-factor_SerPK"/>
</dbReference>
<keyword evidence="1" id="KW-0418">Kinase</keyword>
<dbReference type="InterPro" id="IPR036890">
    <property type="entry name" value="HATPase_C_sf"/>
</dbReference>
<dbReference type="Proteomes" id="UP001205601">
    <property type="component" value="Unassembled WGS sequence"/>
</dbReference>
<evidence type="ECO:0000259" key="2">
    <source>
        <dbReference type="Pfam" id="PF13581"/>
    </source>
</evidence>
<evidence type="ECO:0000313" key="4">
    <source>
        <dbReference type="Proteomes" id="UP001205601"/>
    </source>
</evidence>
<keyword evidence="1" id="KW-0723">Serine/threonine-protein kinase</keyword>
<organism evidence="3 4">
    <name type="scientific">Albidovulum sediminis</name>
    <dbReference type="NCBI Taxonomy" id="3066345"/>
    <lineage>
        <taxon>Bacteria</taxon>
        <taxon>Pseudomonadati</taxon>
        <taxon>Pseudomonadota</taxon>
        <taxon>Alphaproteobacteria</taxon>
        <taxon>Rhodobacterales</taxon>
        <taxon>Paracoccaceae</taxon>
        <taxon>Albidovulum</taxon>
    </lineage>
</organism>
<dbReference type="PANTHER" id="PTHR35526:SF3">
    <property type="entry name" value="ANTI-SIGMA-F FACTOR RSBW"/>
    <property type="match status" value="1"/>
</dbReference>
<keyword evidence="3" id="KW-0547">Nucleotide-binding</keyword>
<dbReference type="InterPro" id="IPR003594">
    <property type="entry name" value="HATPase_dom"/>
</dbReference>
<dbReference type="EMBL" id="JAOCQF010000003">
    <property type="protein sequence ID" value="MCT8331200.1"/>
    <property type="molecule type" value="Genomic_DNA"/>
</dbReference>
<protein>
    <submittedName>
        <fullName evidence="3">ATP-binding protein</fullName>
    </submittedName>
</protein>
<dbReference type="Pfam" id="PF13581">
    <property type="entry name" value="HATPase_c_2"/>
    <property type="match status" value="1"/>
</dbReference>
<name>A0ABT2NR87_9RHOB</name>
<dbReference type="GO" id="GO:0005524">
    <property type="term" value="F:ATP binding"/>
    <property type="evidence" value="ECO:0007669"/>
    <property type="project" value="UniProtKB-KW"/>
</dbReference>
<reference evidence="4" key="1">
    <citation type="submission" date="2023-07" db="EMBL/GenBank/DDBJ databases">
        <title>Defluviimonas sediminis sp. nov., isolated from mangrove sediment.</title>
        <authorList>
            <person name="Liu L."/>
            <person name="Li J."/>
            <person name="Huang Y."/>
            <person name="Pan J."/>
            <person name="Li M."/>
        </authorList>
    </citation>
    <scope>NUCLEOTIDE SEQUENCE [LARGE SCALE GENOMIC DNA]</scope>
    <source>
        <strain evidence="4">FT324</strain>
    </source>
</reference>
<keyword evidence="4" id="KW-1185">Reference proteome</keyword>
<dbReference type="CDD" id="cd16936">
    <property type="entry name" value="HATPase_RsbW-like"/>
    <property type="match status" value="1"/>
</dbReference>
<feature type="domain" description="Histidine kinase/HSP90-like ATPase" evidence="2">
    <location>
        <begin position="35"/>
        <end position="156"/>
    </location>
</feature>
<evidence type="ECO:0000256" key="1">
    <source>
        <dbReference type="ARBA" id="ARBA00022527"/>
    </source>
</evidence>
<keyword evidence="1" id="KW-0808">Transferase</keyword>
<proteinExistence type="predicted"/>
<dbReference type="SUPFAM" id="SSF55874">
    <property type="entry name" value="ATPase domain of HSP90 chaperone/DNA topoisomerase II/histidine kinase"/>
    <property type="match status" value="1"/>
</dbReference>
<evidence type="ECO:0000313" key="3">
    <source>
        <dbReference type="EMBL" id="MCT8331200.1"/>
    </source>
</evidence>
<keyword evidence="3" id="KW-0067">ATP-binding</keyword>
<dbReference type="Gene3D" id="3.30.565.10">
    <property type="entry name" value="Histidine kinase-like ATPase, C-terminal domain"/>
    <property type="match status" value="1"/>
</dbReference>
<sequence length="162" mass="17488">MAADAELQRKAGPKQAGSTGRPIRFVAEVEAQPLAVRMLLYALLKRLEHHIGPADAGSIELVLAEILNNIVEHAYDEGRAGALEVVAELRPAALDCCVRDWGRPLPDHAIPLGGLPSTAVAIEDLPEGGWGWALIRDVARDLRYGREGECNVLQLAIPLSFD</sequence>
<accession>A0ABT2NR87</accession>
<dbReference type="RefSeq" id="WP_261497081.1">
    <property type="nucleotide sequence ID" value="NZ_JAOCQF010000003.1"/>
</dbReference>
<dbReference type="PANTHER" id="PTHR35526">
    <property type="entry name" value="ANTI-SIGMA-F FACTOR RSBW-RELATED"/>
    <property type="match status" value="1"/>
</dbReference>
<gene>
    <name evidence="3" type="ORF">N5I32_16905</name>
</gene>